<dbReference type="Pfam" id="PF12801">
    <property type="entry name" value="Fer4_5"/>
    <property type="match status" value="2"/>
</dbReference>
<feature type="transmembrane region" description="Helical" evidence="4">
    <location>
        <begin position="433"/>
        <end position="450"/>
    </location>
</feature>
<keyword evidence="7" id="KW-1185">Reference proteome</keyword>
<sequence>MAHCSTHSARPDARADIIASDAGAGASRATRIARFGQAMQQRRGLIQLIQWLVVGIYAFLLVVPALLPLPDYQAHILTNLTVFAEFVFWGLWWPFVLISMVLMGRVWCGVFCPEGTLTEAASRIGLGRPIPGWMRWGGWPFMAFLGTTLYGQLASVYQYPLGALVVLGGSTVAAIVVGLIYGKGTRVWCRQLCPVNGVFNLLARLSPTHFRTDQARWNAHNRAVRQGKAVRTHAPDCAPLIPLKQLDSAGDCHVCGRCSGYKDAMQLEWRSPGVELVEPPQPVRFTHYSVLVFGLLGIAIGAFSWSASPWFVALKQQLAVWLIEHDLMWPLTTTLPTWILTNYPEHNDVFNLLDGSLITLWIVVGGGLLGALTSLPLLLGNWLMGGKATLSRLWHLSLSLIPLGGLGVFLGLSATTMTLLRGDGINLTWANDLRAVLLALACLWGLRLAWRITGEQYNGEQRNGEQRNGGRLAGNAARLVGTTSVALACLPALGVWYLMFWGW</sequence>
<protein>
    <submittedName>
        <fullName evidence="6">4Fe-4S binding protein</fullName>
    </submittedName>
</protein>
<evidence type="ECO:0000313" key="6">
    <source>
        <dbReference type="EMBL" id="MEL0617379.1"/>
    </source>
</evidence>
<evidence type="ECO:0000256" key="1">
    <source>
        <dbReference type="ARBA" id="ARBA00004236"/>
    </source>
</evidence>
<reference evidence="6 7" key="1">
    <citation type="submission" date="2024-02" db="EMBL/GenBank/DDBJ databases">
        <title>Bacteria isolated from the canopy kelp, Nereocystis luetkeana.</title>
        <authorList>
            <person name="Pfister C.A."/>
            <person name="Younker I.T."/>
            <person name="Light S.H."/>
        </authorList>
    </citation>
    <scope>NUCLEOTIDE SEQUENCE [LARGE SCALE GENOMIC DNA]</scope>
    <source>
        <strain evidence="6 7">TI.5.07</strain>
    </source>
</reference>
<dbReference type="RefSeq" id="WP_341542495.1">
    <property type="nucleotide sequence ID" value="NZ_JBAKAP010000011.1"/>
</dbReference>
<comment type="caution">
    <text evidence="6">The sequence shown here is derived from an EMBL/GenBank/DDBJ whole genome shotgun (WGS) entry which is preliminary data.</text>
</comment>
<feature type="transmembrane region" description="Helical" evidence="4">
    <location>
        <begin position="48"/>
        <end position="67"/>
    </location>
</feature>
<keyword evidence="4" id="KW-1133">Transmembrane helix</keyword>
<feature type="transmembrane region" description="Helical" evidence="4">
    <location>
        <begin position="476"/>
        <end position="499"/>
    </location>
</feature>
<evidence type="ECO:0000256" key="4">
    <source>
        <dbReference type="SAM" id="Phobius"/>
    </source>
</evidence>
<dbReference type="EMBL" id="JBAKAP010000011">
    <property type="protein sequence ID" value="MEL0617379.1"/>
    <property type="molecule type" value="Genomic_DNA"/>
</dbReference>
<feature type="transmembrane region" description="Helical" evidence="4">
    <location>
        <begin position="159"/>
        <end position="181"/>
    </location>
</feature>
<evidence type="ECO:0000256" key="3">
    <source>
        <dbReference type="ARBA" id="ARBA00023136"/>
    </source>
</evidence>
<feature type="domain" description="4Fe-4S ferredoxin-type" evidence="5">
    <location>
        <begin position="172"/>
        <end position="210"/>
    </location>
</feature>
<name>A0ABU9GFY0_COBMA</name>
<evidence type="ECO:0000313" key="7">
    <source>
        <dbReference type="Proteomes" id="UP001378242"/>
    </source>
</evidence>
<accession>A0ABU9GFY0</accession>
<feature type="domain" description="4Fe-4S ferredoxin-type" evidence="5">
    <location>
        <begin position="87"/>
        <end position="125"/>
    </location>
</feature>
<keyword evidence="3 4" id="KW-0472">Membrane</keyword>
<gene>
    <name evidence="6" type="ORF">V6243_11100</name>
</gene>
<feature type="transmembrane region" description="Helical" evidence="4">
    <location>
        <begin position="358"/>
        <end position="381"/>
    </location>
</feature>
<comment type="subcellular location">
    <subcellularLocation>
        <location evidence="1">Cell membrane</location>
    </subcellularLocation>
</comment>
<feature type="transmembrane region" description="Helical" evidence="4">
    <location>
        <begin position="87"/>
        <end position="112"/>
    </location>
</feature>
<feature type="transmembrane region" description="Helical" evidence="4">
    <location>
        <begin position="133"/>
        <end position="153"/>
    </location>
</feature>
<evidence type="ECO:0000259" key="5">
    <source>
        <dbReference type="Pfam" id="PF12801"/>
    </source>
</evidence>
<dbReference type="InterPro" id="IPR052378">
    <property type="entry name" value="NosR_regulator"/>
</dbReference>
<proteinExistence type="predicted"/>
<keyword evidence="4" id="KW-0812">Transmembrane</keyword>
<keyword evidence="2" id="KW-1003">Cell membrane</keyword>
<dbReference type="InterPro" id="IPR017896">
    <property type="entry name" value="4Fe4S_Fe-S-bd"/>
</dbReference>
<feature type="transmembrane region" description="Helical" evidence="4">
    <location>
        <begin position="393"/>
        <end position="413"/>
    </location>
</feature>
<organism evidence="6 7">
    <name type="scientific">Cobetia marina</name>
    <name type="common">Deleya marina</name>
    <dbReference type="NCBI Taxonomy" id="28258"/>
    <lineage>
        <taxon>Bacteria</taxon>
        <taxon>Pseudomonadati</taxon>
        <taxon>Pseudomonadota</taxon>
        <taxon>Gammaproteobacteria</taxon>
        <taxon>Oceanospirillales</taxon>
        <taxon>Halomonadaceae</taxon>
        <taxon>Cobetia</taxon>
    </lineage>
</organism>
<dbReference type="PANTHER" id="PTHR30224">
    <property type="entry name" value="ELECTRON TRANSPORT PROTEIN"/>
    <property type="match status" value="1"/>
</dbReference>
<evidence type="ECO:0000256" key="2">
    <source>
        <dbReference type="ARBA" id="ARBA00022475"/>
    </source>
</evidence>
<dbReference type="PANTHER" id="PTHR30224:SF4">
    <property type="entry name" value="ELECTRON TRANSPORT PROTEIN YCCM-RELATED"/>
    <property type="match status" value="1"/>
</dbReference>
<dbReference type="Proteomes" id="UP001378242">
    <property type="component" value="Unassembled WGS sequence"/>
</dbReference>
<feature type="transmembrane region" description="Helical" evidence="4">
    <location>
        <begin position="290"/>
        <end position="312"/>
    </location>
</feature>